<evidence type="ECO:0000313" key="6">
    <source>
        <dbReference type="Proteomes" id="UP000466694"/>
    </source>
</evidence>
<organism evidence="5 6">
    <name type="scientific">Rhizobium fredii</name>
    <name type="common">Sinorhizobium fredii</name>
    <dbReference type="NCBI Taxonomy" id="380"/>
    <lineage>
        <taxon>Bacteria</taxon>
        <taxon>Pseudomonadati</taxon>
        <taxon>Pseudomonadota</taxon>
        <taxon>Alphaproteobacteria</taxon>
        <taxon>Hyphomicrobiales</taxon>
        <taxon>Rhizobiaceae</taxon>
        <taxon>Sinorhizobium/Ensifer group</taxon>
        <taxon>Sinorhizobium</taxon>
    </lineage>
</organism>
<comment type="caution">
    <text evidence="5">The sequence shown here is derived from an EMBL/GenBank/DDBJ whole genome shotgun (WGS) entry which is preliminary data.</text>
</comment>
<dbReference type="Pfam" id="PF14449">
    <property type="entry name" value="PT-TG"/>
    <property type="match status" value="1"/>
</dbReference>
<feature type="compositionally biased region" description="Gly residues" evidence="3">
    <location>
        <begin position="73"/>
        <end position="83"/>
    </location>
</feature>
<accession>A0A844A575</accession>
<evidence type="ECO:0000256" key="1">
    <source>
        <dbReference type="ARBA" id="ARBA00004613"/>
    </source>
</evidence>
<comment type="subcellular location">
    <subcellularLocation>
        <location evidence="1">Secreted</location>
    </subcellularLocation>
</comment>
<evidence type="ECO:0000256" key="2">
    <source>
        <dbReference type="ARBA" id="ARBA00022525"/>
    </source>
</evidence>
<feature type="domain" description="Pre-toxin TG" evidence="4">
    <location>
        <begin position="363"/>
        <end position="415"/>
    </location>
</feature>
<dbReference type="RefSeq" id="WP_081319025.1">
    <property type="nucleotide sequence ID" value="NZ_BJNI01000062.1"/>
</dbReference>
<dbReference type="EMBL" id="WISZ01000004">
    <property type="protein sequence ID" value="MQX06776.1"/>
    <property type="molecule type" value="Genomic_DNA"/>
</dbReference>
<evidence type="ECO:0000256" key="3">
    <source>
        <dbReference type="SAM" id="MobiDB-lite"/>
    </source>
</evidence>
<dbReference type="GO" id="GO:0005576">
    <property type="term" value="C:extracellular region"/>
    <property type="evidence" value="ECO:0007669"/>
    <property type="project" value="UniProtKB-SubCell"/>
</dbReference>
<protein>
    <recommendedName>
        <fullName evidence="4">Pre-toxin TG domain-containing protein</fullName>
    </recommendedName>
</protein>
<dbReference type="InterPro" id="IPR027797">
    <property type="entry name" value="PT-TG_dom"/>
</dbReference>
<dbReference type="Proteomes" id="UP000466694">
    <property type="component" value="Unassembled WGS sequence"/>
</dbReference>
<name>A0A844A575_RHIFR</name>
<evidence type="ECO:0000313" key="5">
    <source>
        <dbReference type="EMBL" id="MQX06776.1"/>
    </source>
</evidence>
<proteinExistence type="predicted"/>
<reference evidence="5 6" key="1">
    <citation type="journal article" date="2013" name="Genome Biol.">
        <title>Comparative genomics of the core and accessory genomes of 48 Sinorhizobium strains comprising five genospecies.</title>
        <authorList>
            <person name="Sugawara M."/>
            <person name="Epstein B."/>
            <person name="Badgley B.D."/>
            <person name="Unno T."/>
            <person name="Xu L."/>
            <person name="Reese J."/>
            <person name="Gyaneshwar P."/>
            <person name="Denny R."/>
            <person name="Mudge J."/>
            <person name="Bharti A.K."/>
            <person name="Farmer A.D."/>
            <person name="May G.D."/>
            <person name="Woodward J.E."/>
            <person name="Medigue C."/>
            <person name="Vallenet D."/>
            <person name="Lajus A."/>
            <person name="Rouy Z."/>
            <person name="Martinez-Vaz B."/>
            <person name="Tiffin P."/>
            <person name="Young N.D."/>
            <person name="Sadowsky M.J."/>
        </authorList>
    </citation>
    <scope>NUCLEOTIDE SEQUENCE [LARGE SCALE GENOMIC DNA]</scope>
    <source>
        <strain evidence="5 6">USDA205</strain>
    </source>
</reference>
<gene>
    <name evidence="5" type="ORF">GHK48_00090</name>
</gene>
<evidence type="ECO:0000259" key="4">
    <source>
        <dbReference type="Pfam" id="PF14449"/>
    </source>
</evidence>
<keyword evidence="2" id="KW-0964">Secreted</keyword>
<sequence>MLRLIERNSHHLYCVVAVFAAVCMPVDRSHAQGATVDTPGNASESWNSATEQQWIFYFEEPTECTGKQCNAGGTSGPGDGSVSGGDVSTPGVEPSTGGAGPSIASPILNQLNQSINRQLSNLFGRGDAQEGMARAKAEIASYIDFLKEKYASTEASIKSEITKQWGEGHLYSEQQRESQEGEFQKLVEEIRASTLTPERMSTLVQHAPGTDEQVATSIRKQMGGVIAKYERMANVCNEGFCDFSFNAKSYVSKYSNIAKNAEAPNYERYLATAENGVDNVLDAVSDQYAKVVAGSGGGADVPPAKGGLLKALSDLKARFNSVAPATRSEQLARRAGLRAVQQGTRAAEKNDIEQAEASRRMAEALLDIALGVTPVVGFGRDVYEAVIGESLLNGEKLSESERLLAVLGVMTAGIGDEPYRISRALEAMSDSRTLNKQIFKVESQTAEEVNAMLKNRYKLTEPPYREGTRVYRYETIGEERYARVYAEGINGKEGAWVFRPEQVKGLDPNEIQGKFALPYTPTHVTEVVIPPRQIVERGAVNKKIFVGDEAVAYQYRLLDYSKAIFGEGKPLPVAP</sequence>
<dbReference type="AlphaFoldDB" id="A0A844A575"/>
<feature type="region of interest" description="Disordered" evidence="3">
    <location>
        <begin position="68"/>
        <end position="105"/>
    </location>
</feature>